<proteinExistence type="predicted"/>
<dbReference type="AlphaFoldDB" id="A0A917HZU9"/>
<feature type="signal peptide" evidence="4">
    <location>
        <begin position="1"/>
        <end position="19"/>
    </location>
</feature>
<keyword evidence="7" id="KW-1185">Reference proteome</keyword>
<reference evidence="6" key="2">
    <citation type="submission" date="2020-09" db="EMBL/GenBank/DDBJ databases">
        <authorList>
            <person name="Sun Q."/>
            <person name="Zhou Y."/>
        </authorList>
    </citation>
    <scope>NUCLEOTIDE SEQUENCE</scope>
    <source>
        <strain evidence="6">CGMCC 1.12195</strain>
    </source>
</reference>
<dbReference type="Gene3D" id="1.25.40.10">
    <property type="entry name" value="Tetratricopeptide repeat domain"/>
    <property type="match status" value="5"/>
</dbReference>
<sequence>MCFKSLFRLMIILAALTMALPEAQGQWFRKKDNADALYEQAVQETNRKNYERAIALSQEALEQRPDFNDMELLLGRLYMLTQRWDAARKHVGNVLKKDPKYLDAHYYRINIEVSTRRFDVALKAVDAALKEFPDRKDLQLRKLGVLDAAGRLIEGNLYAEALIRRFPRDGEVLKAYTGHYIENARRYRAQELPAAAVASLQKALEADPGNAEARELLGASDLSARTRSAAEEQLEADLEANPSSYELLMKKLNLLRENMRYAEALTVLQTIYRYHPTSAEARALETELRLEAAAFYTQTDPYMLYQSILERDPGNREALRKVIGLATSRGAYREAMTWINAGLRREPQSTELLLLKLDLLEYERRFTEAATVAGNLLQRNPADTDIRQRYTELKIASARDYTGQQQHEEALAELSDAQQVSPRDSLVLDALVNSYAAQRDYTRALAVLDERIAVAPSEEGALKQASLLTDAGRYDEAADVLEGLLARNPDNPRYVTAYTENRLLAGSRLLQQDEFPLAAAQLRAVLTSDPDNRDALNYLVNLYSGANQPDSALYFADRALAAYPDDREFLLKKSAILTTMQRYTEANALVRGLMARYPYTLQYRNAYADNLLSAAAQQKRSGQLDSAMNSYRQVLALNPRDSVALLNLVNMNLEGQRYDSAHAYINQSLRNDPEWAAMRQRQAQAYEGQKDFVAAAAAADTLVVLRPTSDHRGYADYLESRTLKNQFGLHFLRSRYDYSENKYDIATLEYIRFFKKGSFGGRINYAGREQGTGLQGEAELYYTHNPKWYSYAHAAFANQLVFPQWRLGYTVYRTFKNDGEVGLGVRYLHRDTLRSTSGLVSVARGFGDFWFNLRGYGVWEADDLTSSYALVGRYYMNNRQDFLSMTVGLGTSPDDRSRLIQFSELSGLLTRSVAAGYQRTFRYRTTLGLNASWITQKVSDQQFRNQYDLYISIMRRF</sequence>
<protein>
    <recommendedName>
        <fullName evidence="5">YaiO beta-barrel domain-containing protein</fullName>
    </recommendedName>
</protein>
<dbReference type="Proteomes" id="UP000660862">
    <property type="component" value="Unassembled WGS sequence"/>
</dbReference>
<evidence type="ECO:0000256" key="4">
    <source>
        <dbReference type="SAM" id="SignalP"/>
    </source>
</evidence>
<gene>
    <name evidence="6" type="ORF">GCM10007415_35360</name>
</gene>
<keyword evidence="2 3" id="KW-0802">TPR repeat</keyword>
<evidence type="ECO:0000313" key="7">
    <source>
        <dbReference type="Proteomes" id="UP000660862"/>
    </source>
</evidence>
<dbReference type="InterPro" id="IPR051012">
    <property type="entry name" value="CellSynth/LPSAsmb/PSIAsmb"/>
</dbReference>
<evidence type="ECO:0000256" key="2">
    <source>
        <dbReference type="ARBA" id="ARBA00022803"/>
    </source>
</evidence>
<accession>A0A917HZU9</accession>
<dbReference type="PROSITE" id="PS50005">
    <property type="entry name" value="TPR"/>
    <property type="match status" value="1"/>
</dbReference>
<dbReference type="SUPFAM" id="SSF48452">
    <property type="entry name" value="TPR-like"/>
    <property type="match status" value="4"/>
</dbReference>
<dbReference type="NCBIfam" id="TIGR04390">
    <property type="entry name" value="OMP_YaiO_dom"/>
    <property type="match status" value="1"/>
</dbReference>
<feature type="domain" description="YaiO beta-barrel" evidence="5">
    <location>
        <begin position="724"/>
        <end position="895"/>
    </location>
</feature>
<dbReference type="Pfam" id="PF13432">
    <property type="entry name" value="TPR_16"/>
    <property type="match status" value="1"/>
</dbReference>
<feature type="repeat" description="TPR" evidence="3">
    <location>
        <begin position="608"/>
        <end position="641"/>
    </location>
</feature>
<dbReference type="PANTHER" id="PTHR45586:SF1">
    <property type="entry name" value="LIPOPOLYSACCHARIDE ASSEMBLY PROTEIN B"/>
    <property type="match status" value="1"/>
</dbReference>
<dbReference type="Pfam" id="PF14559">
    <property type="entry name" value="TPR_19"/>
    <property type="match status" value="3"/>
</dbReference>
<keyword evidence="1" id="KW-0677">Repeat</keyword>
<dbReference type="Pfam" id="PF19413">
    <property type="entry name" value="YaiO"/>
    <property type="match status" value="1"/>
</dbReference>
<evidence type="ECO:0000313" key="6">
    <source>
        <dbReference type="EMBL" id="GGG96993.1"/>
    </source>
</evidence>
<reference evidence="6" key="1">
    <citation type="journal article" date="2014" name="Int. J. Syst. Evol. Microbiol.">
        <title>Complete genome sequence of Corynebacterium casei LMG S-19264T (=DSM 44701T), isolated from a smear-ripened cheese.</title>
        <authorList>
            <consortium name="US DOE Joint Genome Institute (JGI-PGF)"/>
            <person name="Walter F."/>
            <person name="Albersmeier A."/>
            <person name="Kalinowski J."/>
            <person name="Ruckert C."/>
        </authorList>
    </citation>
    <scope>NUCLEOTIDE SEQUENCE</scope>
    <source>
        <strain evidence="6">CGMCC 1.12195</strain>
    </source>
</reference>
<dbReference type="EMBL" id="BMER01000004">
    <property type="protein sequence ID" value="GGG96993.1"/>
    <property type="molecule type" value="Genomic_DNA"/>
</dbReference>
<dbReference type="InterPro" id="IPR011990">
    <property type="entry name" value="TPR-like_helical_dom_sf"/>
</dbReference>
<name>A0A917HZU9_9SPHI</name>
<comment type="caution">
    <text evidence="6">The sequence shown here is derived from an EMBL/GenBank/DDBJ whole genome shotgun (WGS) entry which is preliminary data.</text>
</comment>
<organism evidence="6 7">
    <name type="scientific">Parapedobacter pyrenivorans</name>
    <dbReference type="NCBI Taxonomy" id="1305674"/>
    <lineage>
        <taxon>Bacteria</taxon>
        <taxon>Pseudomonadati</taxon>
        <taxon>Bacteroidota</taxon>
        <taxon>Sphingobacteriia</taxon>
        <taxon>Sphingobacteriales</taxon>
        <taxon>Sphingobacteriaceae</taxon>
        <taxon>Parapedobacter</taxon>
    </lineage>
</organism>
<dbReference type="InterPro" id="IPR030887">
    <property type="entry name" value="Beta-barrel_YaiO"/>
</dbReference>
<feature type="chain" id="PRO_5037180222" description="YaiO beta-barrel domain-containing protein" evidence="4">
    <location>
        <begin position="20"/>
        <end position="957"/>
    </location>
</feature>
<keyword evidence="4" id="KW-0732">Signal</keyword>
<evidence type="ECO:0000259" key="5">
    <source>
        <dbReference type="Pfam" id="PF19413"/>
    </source>
</evidence>
<dbReference type="SMART" id="SM00028">
    <property type="entry name" value="TPR"/>
    <property type="match status" value="9"/>
</dbReference>
<evidence type="ECO:0000256" key="3">
    <source>
        <dbReference type="PROSITE-ProRule" id="PRU00339"/>
    </source>
</evidence>
<evidence type="ECO:0000256" key="1">
    <source>
        <dbReference type="ARBA" id="ARBA00022737"/>
    </source>
</evidence>
<dbReference type="InterPro" id="IPR019734">
    <property type="entry name" value="TPR_rpt"/>
</dbReference>
<dbReference type="PANTHER" id="PTHR45586">
    <property type="entry name" value="TPR REPEAT-CONTAINING PROTEIN PA4667"/>
    <property type="match status" value="1"/>
</dbReference>